<name>X0YA00_9ZZZZ</name>
<reference evidence="1" key="1">
    <citation type="journal article" date="2014" name="Front. Microbiol.">
        <title>High frequency of phylogenetically diverse reductive dehalogenase-homologous genes in deep subseafloor sedimentary metagenomes.</title>
        <authorList>
            <person name="Kawai M."/>
            <person name="Futagami T."/>
            <person name="Toyoda A."/>
            <person name="Takaki Y."/>
            <person name="Nishi S."/>
            <person name="Hori S."/>
            <person name="Arai W."/>
            <person name="Tsubouchi T."/>
            <person name="Morono Y."/>
            <person name="Uchiyama I."/>
            <person name="Ito T."/>
            <person name="Fujiyama A."/>
            <person name="Inagaki F."/>
            <person name="Takami H."/>
        </authorList>
    </citation>
    <scope>NUCLEOTIDE SEQUENCE</scope>
    <source>
        <strain evidence="1">Expedition CK06-06</strain>
    </source>
</reference>
<protein>
    <submittedName>
        <fullName evidence="1">Uncharacterized protein</fullName>
    </submittedName>
</protein>
<evidence type="ECO:0000313" key="1">
    <source>
        <dbReference type="EMBL" id="GAG45538.1"/>
    </source>
</evidence>
<gene>
    <name evidence="1" type="ORF">S01H1_83480</name>
</gene>
<proteinExistence type="predicted"/>
<sequence>NEFTMSAVCTPRIIPDQSETNEMFSLQNGQPNGVLMGINRRPATFPDEIYFSWRISARPGTDINTTLIASGTHEFRIDNPSWLVTHWYWMAVSYNFSTNTVKTWVRNLSLETETTKSATVSNLIPVEWNDQLDSASVCSWGVSSDDGRTEWDGYLSQGVIHNKY</sequence>
<feature type="non-terminal residue" evidence="1">
    <location>
        <position position="164"/>
    </location>
</feature>
<feature type="non-terminal residue" evidence="1">
    <location>
        <position position="1"/>
    </location>
</feature>
<comment type="caution">
    <text evidence="1">The sequence shown here is derived from an EMBL/GenBank/DDBJ whole genome shotgun (WGS) entry which is preliminary data.</text>
</comment>
<accession>X0YA00</accession>
<dbReference type="EMBL" id="BARS01056761">
    <property type="protein sequence ID" value="GAG45538.1"/>
    <property type="molecule type" value="Genomic_DNA"/>
</dbReference>
<dbReference type="AlphaFoldDB" id="X0YA00"/>
<organism evidence="1">
    <name type="scientific">marine sediment metagenome</name>
    <dbReference type="NCBI Taxonomy" id="412755"/>
    <lineage>
        <taxon>unclassified sequences</taxon>
        <taxon>metagenomes</taxon>
        <taxon>ecological metagenomes</taxon>
    </lineage>
</organism>